<dbReference type="Pfam" id="PF07437">
    <property type="entry name" value="YfaZ"/>
    <property type="match status" value="1"/>
</dbReference>
<gene>
    <name evidence="1" type="ORF">CRV10_01630</name>
</gene>
<comment type="caution">
    <text evidence="1">The sequence shown here is derived from an EMBL/GenBank/DDBJ whole genome shotgun (WGS) entry which is preliminary data.</text>
</comment>
<reference evidence="1 2" key="1">
    <citation type="journal article" date="2018" name="Genome Biol. Evol.">
        <title>Cladogenesis and Genomic Streamlining in Extracellular Endosymbionts of Tropical Stink Bugs.</title>
        <authorList>
            <person name="Otero-Bravo A."/>
            <person name="Goffredi S."/>
            <person name="Sabree Z.L."/>
        </authorList>
    </citation>
    <scope>NUCLEOTIDE SEQUENCE [LARGE SCALE GENOMIC DNA]</scope>
    <source>
        <strain evidence="1 2">SoEL</strain>
    </source>
</reference>
<dbReference type="Proteomes" id="UP000296144">
    <property type="component" value="Unassembled WGS sequence"/>
</dbReference>
<name>A0A2P5SW41_9GAMM</name>
<accession>A0A2P5SW41</accession>
<proteinExistence type="predicted"/>
<keyword evidence="2" id="KW-1185">Reference proteome</keyword>
<protein>
    <submittedName>
        <fullName evidence="1">Porin</fullName>
    </submittedName>
</protein>
<sequence length="197" mass="21997">MLRSKIMLKRFITGSTLSLIVLFSLTQILHAAEGSVALGRYHTMLSLGAGTNSTGAFLKTNLLYNTDKGNTFDTGFGYNIDTNSLRIYPSVKVILTRYEERLDGTSISLGFGGGALYHLDRYWSLYGKYHYGIECFSPKRANSYHDINGGIRFTPISMLSLELGYRCTMLHNKTPSNTYIPVEYIAKSPYLGVSVLF</sequence>
<dbReference type="EMBL" id="PDKU01000002">
    <property type="protein sequence ID" value="PPI86530.1"/>
    <property type="molecule type" value="Genomic_DNA"/>
</dbReference>
<dbReference type="SUPFAM" id="SSF56925">
    <property type="entry name" value="OMPA-like"/>
    <property type="match status" value="1"/>
</dbReference>
<dbReference type="AlphaFoldDB" id="A0A2P5SW41"/>
<organism evidence="1 2">
    <name type="scientific">Candidatus Pantoea edessiphila</name>
    <dbReference type="NCBI Taxonomy" id="2044610"/>
    <lineage>
        <taxon>Bacteria</taxon>
        <taxon>Pseudomonadati</taxon>
        <taxon>Pseudomonadota</taxon>
        <taxon>Gammaproteobacteria</taxon>
        <taxon>Enterobacterales</taxon>
        <taxon>Erwiniaceae</taxon>
        <taxon>Pantoea</taxon>
    </lineage>
</organism>
<evidence type="ECO:0000313" key="2">
    <source>
        <dbReference type="Proteomes" id="UP000296144"/>
    </source>
</evidence>
<dbReference type="InterPro" id="IPR009998">
    <property type="entry name" value="YfaZ"/>
</dbReference>
<evidence type="ECO:0000313" key="1">
    <source>
        <dbReference type="EMBL" id="PPI86530.1"/>
    </source>
</evidence>
<dbReference type="InterPro" id="IPR011250">
    <property type="entry name" value="OMP/PagP_B-barrel"/>
</dbReference>